<protein>
    <submittedName>
        <fullName evidence="2">PfkB-like carbohydrate kinase family protein</fullName>
    </submittedName>
</protein>
<evidence type="ECO:0000313" key="3">
    <source>
        <dbReference type="Proteomes" id="UP000325081"/>
    </source>
</evidence>
<dbReference type="AlphaFoldDB" id="A0A5A7PPE2"/>
<dbReference type="GO" id="GO:0016301">
    <property type="term" value="F:kinase activity"/>
    <property type="evidence" value="ECO:0007669"/>
    <property type="project" value="UniProtKB-KW"/>
</dbReference>
<keyword evidence="2" id="KW-0418">Kinase</keyword>
<name>A0A5A7PPE2_STRAF</name>
<gene>
    <name evidence="2" type="ORF">STAS_10869</name>
</gene>
<organism evidence="2 3">
    <name type="scientific">Striga asiatica</name>
    <name type="common">Asiatic witchweed</name>
    <name type="synonym">Buchnera asiatica</name>
    <dbReference type="NCBI Taxonomy" id="4170"/>
    <lineage>
        <taxon>Eukaryota</taxon>
        <taxon>Viridiplantae</taxon>
        <taxon>Streptophyta</taxon>
        <taxon>Embryophyta</taxon>
        <taxon>Tracheophyta</taxon>
        <taxon>Spermatophyta</taxon>
        <taxon>Magnoliopsida</taxon>
        <taxon>eudicotyledons</taxon>
        <taxon>Gunneridae</taxon>
        <taxon>Pentapetalae</taxon>
        <taxon>asterids</taxon>
        <taxon>lamiids</taxon>
        <taxon>Lamiales</taxon>
        <taxon>Orobanchaceae</taxon>
        <taxon>Buchnereae</taxon>
        <taxon>Striga</taxon>
    </lineage>
</organism>
<sequence>MEKKWRTNIYVYSLYTHSMNSQQNLEPIFSKHLIDSKDNERFTSSFPHRALDFPALVGGAGAGGRPGHADDAGGAEGEGAAGFNNGHRWPSEAAKRQNDCAQLHRAPMVVPSADQLPQPVVLRRPPPLPADACCLGQSPAVVDVPQNLVE</sequence>
<accession>A0A5A7PPE2</accession>
<evidence type="ECO:0000313" key="2">
    <source>
        <dbReference type="EMBL" id="GER34629.1"/>
    </source>
</evidence>
<feature type="compositionally biased region" description="Basic and acidic residues" evidence="1">
    <location>
        <begin position="89"/>
        <end position="98"/>
    </location>
</feature>
<dbReference type="EMBL" id="BKCP01004927">
    <property type="protein sequence ID" value="GER34629.1"/>
    <property type="molecule type" value="Genomic_DNA"/>
</dbReference>
<reference evidence="3" key="1">
    <citation type="journal article" date="2019" name="Curr. Biol.">
        <title>Genome Sequence of Striga asiatica Provides Insight into the Evolution of Plant Parasitism.</title>
        <authorList>
            <person name="Yoshida S."/>
            <person name="Kim S."/>
            <person name="Wafula E.K."/>
            <person name="Tanskanen J."/>
            <person name="Kim Y.M."/>
            <person name="Honaas L."/>
            <person name="Yang Z."/>
            <person name="Spallek T."/>
            <person name="Conn C.E."/>
            <person name="Ichihashi Y."/>
            <person name="Cheong K."/>
            <person name="Cui S."/>
            <person name="Der J.P."/>
            <person name="Gundlach H."/>
            <person name="Jiao Y."/>
            <person name="Hori C."/>
            <person name="Ishida J.K."/>
            <person name="Kasahara H."/>
            <person name="Kiba T."/>
            <person name="Kim M.S."/>
            <person name="Koo N."/>
            <person name="Laohavisit A."/>
            <person name="Lee Y.H."/>
            <person name="Lumba S."/>
            <person name="McCourt P."/>
            <person name="Mortimer J.C."/>
            <person name="Mutuku J.M."/>
            <person name="Nomura T."/>
            <person name="Sasaki-Sekimoto Y."/>
            <person name="Seto Y."/>
            <person name="Wang Y."/>
            <person name="Wakatake T."/>
            <person name="Sakakibara H."/>
            <person name="Demura T."/>
            <person name="Yamaguchi S."/>
            <person name="Yoneyama K."/>
            <person name="Manabe R.I."/>
            <person name="Nelson D.C."/>
            <person name="Schulman A.H."/>
            <person name="Timko M.P."/>
            <person name="dePamphilis C.W."/>
            <person name="Choi D."/>
            <person name="Shirasu K."/>
        </authorList>
    </citation>
    <scope>NUCLEOTIDE SEQUENCE [LARGE SCALE GENOMIC DNA]</scope>
    <source>
        <strain evidence="3">cv. UVA1</strain>
    </source>
</reference>
<comment type="caution">
    <text evidence="2">The sequence shown here is derived from an EMBL/GenBank/DDBJ whole genome shotgun (WGS) entry which is preliminary data.</text>
</comment>
<keyword evidence="3" id="KW-1185">Reference proteome</keyword>
<evidence type="ECO:0000256" key="1">
    <source>
        <dbReference type="SAM" id="MobiDB-lite"/>
    </source>
</evidence>
<feature type="region of interest" description="Disordered" evidence="1">
    <location>
        <begin position="61"/>
        <end position="98"/>
    </location>
</feature>
<keyword evidence="2" id="KW-0808">Transferase</keyword>
<proteinExistence type="predicted"/>
<dbReference type="Proteomes" id="UP000325081">
    <property type="component" value="Unassembled WGS sequence"/>
</dbReference>